<evidence type="ECO:0000313" key="2">
    <source>
        <dbReference type="EMBL" id="KAL2653566.1"/>
    </source>
</evidence>
<proteinExistence type="predicted"/>
<dbReference type="EMBL" id="JBHFFA010000001">
    <property type="protein sequence ID" value="KAL2653566.1"/>
    <property type="molecule type" value="Genomic_DNA"/>
</dbReference>
<reference evidence="2 3" key="1">
    <citation type="submission" date="2024-09" db="EMBL/GenBank/DDBJ databases">
        <title>Chromosome-scale assembly of Riccia fluitans.</title>
        <authorList>
            <person name="Paukszto L."/>
            <person name="Sawicki J."/>
            <person name="Karawczyk K."/>
            <person name="Piernik-Szablinska J."/>
            <person name="Szczecinska M."/>
            <person name="Mazdziarz M."/>
        </authorList>
    </citation>
    <scope>NUCLEOTIDE SEQUENCE [LARGE SCALE GENOMIC DNA]</scope>
    <source>
        <strain evidence="2">Rf_01</strain>
        <tissue evidence="2">Aerial parts of the thallus</tissue>
    </source>
</reference>
<dbReference type="AlphaFoldDB" id="A0ABD1ZQ45"/>
<dbReference type="Gene3D" id="3.40.50.720">
    <property type="entry name" value="NAD(P)-binding Rossmann-like Domain"/>
    <property type="match status" value="1"/>
</dbReference>
<dbReference type="InterPro" id="IPR036291">
    <property type="entry name" value="NAD(P)-bd_dom_sf"/>
</dbReference>
<accession>A0ABD1ZQ45</accession>
<dbReference type="Pfam" id="PF13460">
    <property type="entry name" value="NAD_binding_10"/>
    <property type="match status" value="1"/>
</dbReference>
<evidence type="ECO:0000259" key="1">
    <source>
        <dbReference type="Pfam" id="PF13460"/>
    </source>
</evidence>
<feature type="domain" description="NAD(P)-binding" evidence="1">
    <location>
        <begin position="361"/>
        <end position="550"/>
    </location>
</feature>
<protein>
    <recommendedName>
        <fullName evidence="1">NAD(P)-binding domain-containing protein</fullName>
    </recommendedName>
</protein>
<dbReference type="PANTHER" id="PTHR35690">
    <property type="entry name" value="OS01G0363500 PROTEIN"/>
    <property type="match status" value="1"/>
</dbReference>
<organism evidence="2 3">
    <name type="scientific">Riccia fluitans</name>
    <dbReference type="NCBI Taxonomy" id="41844"/>
    <lineage>
        <taxon>Eukaryota</taxon>
        <taxon>Viridiplantae</taxon>
        <taxon>Streptophyta</taxon>
        <taxon>Embryophyta</taxon>
        <taxon>Marchantiophyta</taxon>
        <taxon>Marchantiopsida</taxon>
        <taxon>Marchantiidae</taxon>
        <taxon>Marchantiales</taxon>
        <taxon>Ricciaceae</taxon>
        <taxon>Riccia</taxon>
    </lineage>
</organism>
<gene>
    <name evidence="2" type="ORF">R1flu_021694</name>
</gene>
<comment type="caution">
    <text evidence="2">The sequence shown here is derived from an EMBL/GenBank/DDBJ whole genome shotgun (WGS) entry which is preliminary data.</text>
</comment>
<dbReference type="SUPFAM" id="SSF51735">
    <property type="entry name" value="NAD(P)-binding Rossmann-fold domains"/>
    <property type="match status" value="1"/>
</dbReference>
<evidence type="ECO:0000313" key="3">
    <source>
        <dbReference type="Proteomes" id="UP001605036"/>
    </source>
</evidence>
<keyword evidence="3" id="KW-1185">Reference proteome</keyword>
<dbReference type="PANTHER" id="PTHR35690:SF1">
    <property type="entry name" value="OS01G0363500 PROTEIN"/>
    <property type="match status" value="1"/>
</dbReference>
<name>A0ABD1ZQ45_9MARC</name>
<dbReference type="InterPro" id="IPR016040">
    <property type="entry name" value="NAD(P)-bd_dom"/>
</dbReference>
<sequence length="582" mass="64597">MEALVLPLEFQSVTRSSYQPLQGHYSQESVGRRVWLGSSRNLVAPLHVKRLSVQLPIKGITKRSKAVAEMDTEVAVASEEEGVNEDVLRSVELLKTAAKTRKVSTKEVRAAFQTLEKADLDRSNYASIIGGSKSPGRTWMLVYNITKDVYNSSSEDGASFFPITAVQQFDAEASRLENGVYLGPLGSLTFSGKMTFEKRKLSFFFNSVNLTLGSWGPLKIKFGGKSDSDIPDKNDPFFIWYYADDEIIVAKGRGGGVAYWCRIAFTWRAERTPRATSSKLKSGRMLRIEEDSSDARALPTELPFKSNYVSISSLTGGSCGLGICGTRSSPPGEETREQEEEDKLFSCQMAKTGGWTALIVGGTGAIGKYVVAEILKNEKFASVTVLGRREIKFPDEVKPSESQLKRVNYKNFSDPSEMDEWEASDLTPNQYDVAFCCLGTTRKDAGSAEAFRKVDYDGAASFGKLAKKVQVEHLQLVSSQGANRHSMFLYLKTKGETEEFLRSLNFKQYSIFRPPLLDRGTEARTVEKVMKAVMPSIKVHDVARAMVRQAELVLQADSKGEEILGPKDIKKLYQRDANPIPE</sequence>
<dbReference type="Proteomes" id="UP001605036">
    <property type="component" value="Unassembled WGS sequence"/>
</dbReference>